<gene>
    <name evidence="2" type="ORF">GH714_008285</name>
    <name evidence="3" type="ORF">GH714_008299</name>
    <name evidence="4" type="ORF">GH714_008323</name>
</gene>
<sequence length="173" mass="19503">MTASDNFVVFRLDDVKVYISSKATSEPIMEGKWLKLVYVMNAQTAYVDNTKKNETVDLWHARLGYVSYQKLKVMMKKSMLKGLLDVSMVYAKPKKPHLDAAKLILQYMNGTAVNGIFYKKGSTCELQGYCDANYVGDLDTRRSTTGYVFNFGSGAISWYSKRQPTVSLLSTEA</sequence>
<dbReference type="Pfam" id="PF13976">
    <property type="entry name" value="gag_pre-integrs"/>
    <property type="match status" value="1"/>
</dbReference>
<dbReference type="EMBL" id="JAAGAX010000002">
    <property type="protein sequence ID" value="KAF2322185.1"/>
    <property type="molecule type" value="Genomic_DNA"/>
</dbReference>
<proteinExistence type="predicted"/>
<evidence type="ECO:0000313" key="5">
    <source>
        <dbReference type="Proteomes" id="UP000467840"/>
    </source>
</evidence>
<dbReference type="Proteomes" id="UP000467840">
    <property type="component" value="Chromosome 11"/>
</dbReference>
<dbReference type="EMBL" id="JAAGAX010000002">
    <property type="protein sequence ID" value="KAF2322187.1"/>
    <property type="molecule type" value="Genomic_DNA"/>
</dbReference>
<evidence type="ECO:0000313" key="4">
    <source>
        <dbReference type="EMBL" id="KAF2322190.1"/>
    </source>
</evidence>
<dbReference type="CDD" id="cd09272">
    <property type="entry name" value="RNase_HI_RT_Ty1"/>
    <property type="match status" value="1"/>
</dbReference>
<organism evidence="4 5">
    <name type="scientific">Hevea brasiliensis</name>
    <name type="common">Para rubber tree</name>
    <name type="synonym">Siphonia brasiliensis</name>
    <dbReference type="NCBI Taxonomy" id="3981"/>
    <lineage>
        <taxon>Eukaryota</taxon>
        <taxon>Viridiplantae</taxon>
        <taxon>Streptophyta</taxon>
        <taxon>Embryophyta</taxon>
        <taxon>Tracheophyta</taxon>
        <taxon>Spermatophyta</taxon>
        <taxon>Magnoliopsida</taxon>
        <taxon>eudicotyledons</taxon>
        <taxon>Gunneridae</taxon>
        <taxon>Pentapetalae</taxon>
        <taxon>rosids</taxon>
        <taxon>fabids</taxon>
        <taxon>Malpighiales</taxon>
        <taxon>Euphorbiaceae</taxon>
        <taxon>Crotonoideae</taxon>
        <taxon>Micrandreae</taxon>
        <taxon>Hevea</taxon>
    </lineage>
</organism>
<feature type="domain" description="GAG-pre-integrase" evidence="1">
    <location>
        <begin position="49"/>
        <end position="83"/>
    </location>
</feature>
<evidence type="ECO:0000313" key="3">
    <source>
        <dbReference type="EMBL" id="KAF2322187.1"/>
    </source>
</evidence>
<name>A0A6A6N971_HEVBR</name>
<reference evidence="4 5" key="1">
    <citation type="journal article" date="2020" name="Mol. Plant">
        <title>The Chromosome-Based Rubber Tree Genome Provides New Insights into Spurge Genome Evolution and Rubber Biosynthesis.</title>
        <authorList>
            <person name="Liu J."/>
            <person name="Shi C."/>
            <person name="Shi C.C."/>
            <person name="Li W."/>
            <person name="Zhang Q.J."/>
            <person name="Zhang Y."/>
            <person name="Li K."/>
            <person name="Lu H.F."/>
            <person name="Shi C."/>
            <person name="Zhu S.T."/>
            <person name="Xiao Z.Y."/>
            <person name="Nan H."/>
            <person name="Yue Y."/>
            <person name="Zhu X.G."/>
            <person name="Wu Y."/>
            <person name="Hong X.N."/>
            <person name="Fan G.Y."/>
            <person name="Tong Y."/>
            <person name="Zhang D."/>
            <person name="Mao C.L."/>
            <person name="Liu Y.L."/>
            <person name="Hao S.J."/>
            <person name="Liu W.Q."/>
            <person name="Lv M.Q."/>
            <person name="Zhang H.B."/>
            <person name="Liu Y."/>
            <person name="Hu-Tang G.R."/>
            <person name="Wang J.P."/>
            <person name="Wang J.H."/>
            <person name="Sun Y.H."/>
            <person name="Ni S.B."/>
            <person name="Chen W.B."/>
            <person name="Zhang X.C."/>
            <person name="Jiao Y.N."/>
            <person name="Eichler E.E."/>
            <person name="Li G.H."/>
            <person name="Liu X."/>
            <person name="Gao L.Z."/>
        </authorList>
    </citation>
    <scope>NUCLEOTIDE SEQUENCE [LARGE SCALE GENOMIC DNA]</scope>
    <source>
        <strain evidence="5">cv. GT1</strain>
        <tissue evidence="4">Leaf</tissue>
    </source>
</reference>
<protein>
    <recommendedName>
        <fullName evidence="1">GAG-pre-integrase domain-containing protein</fullName>
    </recommendedName>
</protein>
<dbReference type="PANTHER" id="PTHR11439">
    <property type="entry name" value="GAG-POL-RELATED RETROTRANSPOSON"/>
    <property type="match status" value="1"/>
</dbReference>
<dbReference type="PANTHER" id="PTHR11439:SF475">
    <property type="entry name" value="CYSTEINE-RICH RLK (RECEPTOR-LIKE PROTEIN KINASE) 8"/>
    <property type="match status" value="1"/>
</dbReference>
<evidence type="ECO:0000259" key="1">
    <source>
        <dbReference type="Pfam" id="PF13976"/>
    </source>
</evidence>
<comment type="caution">
    <text evidence="4">The sequence shown here is derived from an EMBL/GenBank/DDBJ whole genome shotgun (WGS) entry which is preliminary data.</text>
</comment>
<keyword evidence="5" id="KW-1185">Reference proteome</keyword>
<dbReference type="AlphaFoldDB" id="A0A6A6N971"/>
<dbReference type="InterPro" id="IPR025724">
    <property type="entry name" value="GAG-pre-integrase_dom"/>
</dbReference>
<evidence type="ECO:0000313" key="2">
    <source>
        <dbReference type="EMBL" id="KAF2322185.1"/>
    </source>
</evidence>
<accession>A0A6A6N971</accession>
<dbReference type="EMBL" id="JAAGAX010000002">
    <property type="protein sequence ID" value="KAF2322190.1"/>
    <property type="molecule type" value="Genomic_DNA"/>
</dbReference>